<sequence>MTKRWCFAFFCQSTPFLELVLDILEFEAVVCSGKKVEKLAAGLLEPLLLHLPEVKDLYHKGSNANFKLQLPEHLNGAAWFTKSTLSRFLHIVDTLALLNTTHAIEGEMSQLEEARLFHLSLYAQGHPGQFGSVDSG</sequence>
<proteinExistence type="predicted"/>
<dbReference type="Proteomes" id="UP000288805">
    <property type="component" value="Unassembled WGS sequence"/>
</dbReference>
<gene>
    <name evidence="2" type="ORF">CK203_038145</name>
    <name evidence="1" type="ORF">CK203_109714</name>
</gene>
<accession>A0A438HA44</accession>
<evidence type="ECO:0000313" key="3">
    <source>
        <dbReference type="Proteomes" id="UP000288805"/>
    </source>
</evidence>
<dbReference type="OrthoDB" id="1687502at2759"/>
<protein>
    <submittedName>
        <fullName evidence="2">Uncharacterized protein</fullName>
    </submittedName>
</protein>
<evidence type="ECO:0000313" key="2">
    <source>
        <dbReference type="EMBL" id="RVW81320.1"/>
    </source>
</evidence>
<reference evidence="2 3" key="1">
    <citation type="journal article" date="2018" name="PLoS Genet.">
        <title>Population sequencing reveals clonal diversity and ancestral inbreeding in the grapevine cultivar Chardonnay.</title>
        <authorList>
            <person name="Roach M.J."/>
            <person name="Johnson D.L."/>
            <person name="Bohlmann J."/>
            <person name="van Vuuren H.J."/>
            <person name="Jones S.J."/>
            <person name="Pretorius I.S."/>
            <person name="Schmidt S.A."/>
            <person name="Borneman A.R."/>
        </authorList>
    </citation>
    <scope>NUCLEOTIDE SEQUENCE [LARGE SCALE GENOMIC DNA]</scope>
    <source>
        <strain evidence="3">cv. Chardonnay</strain>
        <strain evidence="2">I10V1</strain>
        <tissue evidence="2">Leaf</tissue>
    </source>
</reference>
<comment type="caution">
    <text evidence="2">The sequence shown here is derived from an EMBL/GenBank/DDBJ whole genome shotgun (WGS) entry which is preliminary data.</text>
</comment>
<dbReference type="PANTHER" id="PTHR31008">
    <property type="entry name" value="COP1-INTERACTING PROTEIN-RELATED"/>
    <property type="match status" value="1"/>
</dbReference>
<organism evidence="2 3">
    <name type="scientific">Vitis vinifera</name>
    <name type="common">Grape</name>
    <dbReference type="NCBI Taxonomy" id="29760"/>
    <lineage>
        <taxon>Eukaryota</taxon>
        <taxon>Viridiplantae</taxon>
        <taxon>Streptophyta</taxon>
        <taxon>Embryophyta</taxon>
        <taxon>Tracheophyta</taxon>
        <taxon>Spermatophyta</taxon>
        <taxon>Magnoliopsida</taxon>
        <taxon>eudicotyledons</taxon>
        <taxon>Gunneridae</taxon>
        <taxon>Pentapetalae</taxon>
        <taxon>rosids</taxon>
        <taxon>Vitales</taxon>
        <taxon>Vitaceae</taxon>
        <taxon>Viteae</taxon>
        <taxon>Vitis</taxon>
    </lineage>
</organism>
<dbReference type="EMBL" id="QGNW01000254">
    <property type="protein sequence ID" value="RVW81320.1"/>
    <property type="molecule type" value="Genomic_DNA"/>
</dbReference>
<dbReference type="PANTHER" id="PTHR31008:SF5">
    <property type="entry name" value="EXPRESSED PROTEIN"/>
    <property type="match status" value="1"/>
</dbReference>
<name>A0A438HA44_VITVI</name>
<dbReference type="EMBL" id="QGNW01001788">
    <property type="protein sequence ID" value="RVW30707.1"/>
    <property type="molecule type" value="Genomic_DNA"/>
</dbReference>
<evidence type="ECO:0000313" key="1">
    <source>
        <dbReference type="EMBL" id="RVW30707.1"/>
    </source>
</evidence>
<dbReference type="AlphaFoldDB" id="A0A438HA44"/>